<evidence type="ECO:0000256" key="1">
    <source>
        <dbReference type="SAM" id="Phobius"/>
    </source>
</evidence>
<gene>
    <name evidence="4" type="ORF">JXQ802_LOCUS39881</name>
    <name evidence="3" type="ORF">PYM288_LOCUS25495</name>
</gene>
<protein>
    <recommendedName>
        <fullName evidence="2">Amine oxidase domain-containing protein</fullName>
    </recommendedName>
</protein>
<feature type="domain" description="Amine oxidase" evidence="2">
    <location>
        <begin position="64"/>
        <end position="509"/>
    </location>
</feature>
<dbReference type="InterPro" id="IPR036188">
    <property type="entry name" value="FAD/NAD-bd_sf"/>
</dbReference>
<name>A0A814X5L8_9BILA</name>
<comment type="caution">
    <text evidence="3">The sequence shown here is derived from an EMBL/GenBank/DDBJ whole genome shotgun (WGS) entry which is preliminary data.</text>
</comment>
<reference evidence="3" key="1">
    <citation type="submission" date="2021-02" db="EMBL/GenBank/DDBJ databases">
        <authorList>
            <person name="Nowell W R."/>
        </authorList>
    </citation>
    <scope>NUCLEOTIDE SEQUENCE</scope>
</reference>
<dbReference type="Proteomes" id="UP000663870">
    <property type="component" value="Unassembled WGS sequence"/>
</dbReference>
<dbReference type="SUPFAM" id="SSF51905">
    <property type="entry name" value="FAD/NAD(P)-binding domain"/>
    <property type="match status" value="1"/>
</dbReference>
<evidence type="ECO:0000313" key="5">
    <source>
        <dbReference type="Proteomes" id="UP000663854"/>
    </source>
</evidence>
<dbReference type="InterPro" id="IPR002937">
    <property type="entry name" value="Amino_oxidase"/>
</dbReference>
<proteinExistence type="predicted"/>
<evidence type="ECO:0000259" key="2">
    <source>
        <dbReference type="Pfam" id="PF01593"/>
    </source>
</evidence>
<feature type="transmembrane region" description="Helical" evidence="1">
    <location>
        <begin position="6"/>
        <end position="31"/>
    </location>
</feature>
<evidence type="ECO:0000313" key="3">
    <source>
        <dbReference type="EMBL" id="CAF1213392.1"/>
    </source>
</evidence>
<keyword evidence="6" id="KW-1185">Reference proteome</keyword>
<sequence>MAGEKYIYTIGSVAGILILIANLVLISLTYVKVQQQQQEFVPKHDLIPLDCPVLILGGGFSGSYAAYRLAAKYKNDLCIVERENRVGGKGHDLNFQGETVQTFETSVAPLGSIRFYRSQPVMVQLANELNITSSSYAYQSNLIKARGKFYTQYNDMCNSSYENLNCTNDTNGVNSADQLWLAMLNHYRTSLASLSHFSDLAAFARALLGDEAADYLRDSFRFRNDFENTHPRAYMEFFDQEWNVGGEILYPYGGMSQFPKRMILNATTQFGARLYLTEEVTSIGDYAVNDNQGFLFSVRTTRYEIRAKQIVCAIDPSGWKNITGSVAQEIKSTPHFQAILPVKIVTIQNYWPRRWWEETQLVSPLGSIDRAWTRQNCINLLEVLSVQHPEDRDQNLTRSVYDDSSCVSAWEEYMRRPLPDDLIEEVRRGLQSIFPDVNIPIPRKTFYKIWPGAWHFQRPHSTFTNREIANWALQPLPRFNHQALTMVGEAYYLNRATWADGAAKSALRALASQFKINFPCFDNDAAEGTFCATA</sequence>
<dbReference type="Proteomes" id="UP000663854">
    <property type="component" value="Unassembled WGS sequence"/>
</dbReference>
<evidence type="ECO:0000313" key="4">
    <source>
        <dbReference type="EMBL" id="CAF1491355.1"/>
    </source>
</evidence>
<dbReference type="EMBL" id="CAJNOH010001401">
    <property type="protein sequence ID" value="CAF1213392.1"/>
    <property type="molecule type" value="Genomic_DNA"/>
</dbReference>
<accession>A0A814X5L8</accession>
<dbReference type="EMBL" id="CAJNOL010002350">
    <property type="protein sequence ID" value="CAF1491355.1"/>
    <property type="molecule type" value="Genomic_DNA"/>
</dbReference>
<dbReference type="GO" id="GO:0016491">
    <property type="term" value="F:oxidoreductase activity"/>
    <property type="evidence" value="ECO:0007669"/>
    <property type="project" value="InterPro"/>
</dbReference>
<evidence type="ECO:0000313" key="6">
    <source>
        <dbReference type="Proteomes" id="UP000663870"/>
    </source>
</evidence>
<dbReference type="Pfam" id="PF01593">
    <property type="entry name" value="Amino_oxidase"/>
    <property type="match status" value="1"/>
</dbReference>
<keyword evidence="1" id="KW-1133">Transmembrane helix</keyword>
<keyword evidence="1" id="KW-0812">Transmembrane</keyword>
<organism evidence="3 5">
    <name type="scientific">Rotaria sordida</name>
    <dbReference type="NCBI Taxonomy" id="392033"/>
    <lineage>
        <taxon>Eukaryota</taxon>
        <taxon>Metazoa</taxon>
        <taxon>Spiralia</taxon>
        <taxon>Gnathifera</taxon>
        <taxon>Rotifera</taxon>
        <taxon>Eurotatoria</taxon>
        <taxon>Bdelloidea</taxon>
        <taxon>Philodinida</taxon>
        <taxon>Philodinidae</taxon>
        <taxon>Rotaria</taxon>
    </lineage>
</organism>
<dbReference type="Gene3D" id="3.50.50.60">
    <property type="entry name" value="FAD/NAD(P)-binding domain"/>
    <property type="match status" value="1"/>
</dbReference>
<dbReference type="AlphaFoldDB" id="A0A814X5L8"/>
<keyword evidence="1" id="KW-0472">Membrane</keyword>